<feature type="domain" description="EcxA zinc-binding" evidence="3">
    <location>
        <begin position="497"/>
        <end position="821"/>
    </location>
</feature>
<sequence precursor="true">MASKPWGYRLLTSFFAIGCLLTALTARAAEPEQDAQSEAAKPADDGKVSASSDDSSSSEKDSDKKSDGADSKYPPLSKVTKDLKTIDDGLIKLHQGDDKLLAELKPADLDKDYIVLITIAKGIGQRPILGGYSWGFGDDWVWQFRKVGERIHVVRRNVRFRADSGSPSEKAVAMAFTDSVLYSLPIITRGSGGSYVVDLGQVFLSDLPQISMVLPGFTFSKSRSTWANVEAHPKNLEVQVAATYASAGRDDFDTVPDSRGVTVGVHYSISRLPESNYKPRLADDRIGYFLTVRKDYSKAENEDRFVRYINRWNLQKADPDAEKSPPKEPIVFWLEKTIPYKYRKPIRDGIAEWNKAFEKAGFYDAIDVRQQPDDATWEPGDINYNTFRWITSSAGFAMGPSRVNPLTGEILDADIIFDADFLQTWKVRYETFTPEGIAAMTGGPIDLESYRQQQSSTPIALRHRHGERCSCNLLHGMSQQFALGASVGAVRKRSPEDLEKLIMQGLKEVTMHEVGHTLGLRHNFKASALYSPAELNDVSKTSKTGLTASVMDYSPVNLAPPGTEQGDYYSTTIGPYDYWAIEYGYKPLKGSTEAELPELKKIAARSGEPGLAYLTDEDTRGIDPDPHSIRFDMSNDLVGWAKGQAAIVADAMPEIVESVTDEGDGYEKARRAFGVLLSTHGQAMFMASRYVGGVYVSRSHVGDENAPSPFEVVDAKQQREALDLIEEQVFSDKPFDIPPKMYNQLAPSRWSHWGQDVVDRPDYPAHEVILLWQERILDRLLSPLTLTRVHDSELKTPSDQDALTTAELLDRLTAAIFAELDADPGDREYTVRTPAVSSLRRNLQRVYLERLARLALGSTSAPQDCQTLAYAELKSLEDKMANVADSDKLDSYTSAHLLESRARIEKTLDAVMLTSP</sequence>
<evidence type="ECO:0000313" key="6">
    <source>
        <dbReference type="Proteomes" id="UP000318478"/>
    </source>
</evidence>
<dbReference type="Proteomes" id="UP000318478">
    <property type="component" value="Unassembled WGS sequence"/>
</dbReference>
<dbReference type="InterPro" id="IPR024079">
    <property type="entry name" value="MetalloPept_cat_dom_sf"/>
</dbReference>
<dbReference type="EMBL" id="SJPO01000012">
    <property type="protein sequence ID" value="TWT67738.1"/>
    <property type="molecule type" value="Genomic_DNA"/>
</dbReference>
<name>A0A5C5XYG2_9BACT</name>
<feature type="chain" id="PRO_5022947556" evidence="2">
    <location>
        <begin position="29"/>
        <end position="916"/>
    </location>
</feature>
<protein>
    <submittedName>
        <fullName evidence="5">Uncharacterized protein</fullName>
    </submittedName>
</protein>
<dbReference type="InterPro" id="IPR033413">
    <property type="entry name" value="DUF5117"/>
</dbReference>
<dbReference type="Pfam" id="PF16313">
    <property type="entry name" value="DUF4953"/>
    <property type="match status" value="1"/>
</dbReference>
<accession>A0A5C5XYG2</accession>
<dbReference type="PANTHER" id="PTHR38478:SF1">
    <property type="entry name" value="ZINC DEPENDENT METALLOPROTEASE DOMAIN LIPOPROTEIN"/>
    <property type="match status" value="1"/>
</dbReference>
<feature type="compositionally biased region" description="Basic and acidic residues" evidence="1">
    <location>
        <begin position="57"/>
        <end position="70"/>
    </location>
</feature>
<feature type="region of interest" description="Disordered" evidence="1">
    <location>
        <begin position="30"/>
        <end position="76"/>
    </location>
</feature>
<dbReference type="OrthoDB" id="9776599at2"/>
<feature type="domain" description="DUF5117" evidence="4">
    <location>
        <begin position="140"/>
        <end position="316"/>
    </location>
</feature>
<organism evidence="5 6">
    <name type="scientific">Posidoniimonas polymericola</name>
    <dbReference type="NCBI Taxonomy" id="2528002"/>
    <lineage>
        <taxon>Bacteria</taxon>
        <taxon>Pseudomonadati</taxon>
        <taxon>Planctomycetota</taxon>
        <taxon>Planctomycetia</taxon>
        <taxon>Pirellulales</taxon>
        <taxon>Lacipirellulaceae</taxon>
        <taxon>Posidoniimonas</taxon>
    </lineage>
</organism>
<dbReference type="InterPro" id="IPR032534">
    <property type="entry name" value="EcxA_zinc-bd"/>
</dbReference>
<evidence type="ECO:0000256" key="2">
    <source>
        <dbReference type="SAM" id="SignalP"/>
    </source>
</evidence>
<dbReference type="GO" id="GO:0008237">
    <property type="term" value="F:metallopeptidase activity"/>
    <property type="evidence" value="ECO:0007669"/>
    <property type="project" value="InterPro"/>
</dbReference>
<evidence type="ECO:0000259" key="3">
    <source>
        <dbReference type="Pfam" id="PF16313"/>
    </source>
</evidence>
<dbReference type="PANTHER" id="PTHR38478">
    <property type="entry name" value="PEPTIDASE M1A AND M12B"/>
    <property type="match status" value="1"/>
</dbReference>
<evidence type="ECO:0000313" key="5">
    <source>
        <dbReference type="EMBL" id="TWT67738.1"/>
    </source>
</evidence>
<dbReference type="Gene3D" id="3.40.390.10">
    <property type="entry name" value="Collagenase (Catalytic Domain)"/>
    <property type="match status" value="1"/>
</dbReference>
<comment type="caution">
    <text evidence="5">The sequence shown here is derived from an EMBL/GenBank/DDBJ whole genome shotgun (WGS) entry which is preliminary data.</text>
</comment>
<dbReference type="InterPro" id="IPR034032">
    <property type="entry name" value="Zn_MMP-like_bac"/>
</dbReference>
<evidence type="ECO:0000256" key="1">
    <source>
        <dbReference type="SAM" id="MobiDB-lite"/>
    </source>
</evidence>
<feature type="signal peptide" evidence="2">
    <location>
        <begin position="1"/>
        <end position="28"/>
    </location>
</feature>
<keyword evidence="6" id="KW-1185">Reference proteome</keyword>
<keyword evidence="2" id="KW-0732">Signal</keyword>
<dbReference type="CDD" id="cd04276">
    <property type="entry name" value="ZnMc_MMP_like_2"/>
    <property type="match status" value="1"/>
</dbReference>
<gene>
    <name evidence="5" type="ORF">Pla123a_42940</name>
</gene>
<dbReference type="Pfam" id="PF17148">
    <property type="entry name" value="DUF5117"/>
    <property type="match status" value="1"/>
</dbReference>
<dbReference type="AlphaFoldDB" id="A0A5C5XYG2"/>
<dbReference type="SUPFAM" id="SSF55486">
    <property type="entry name" value="Metalloproteases ('zincins'), catalytic domain"/>
    <property type="match status" value="1"/>
</dbReference>
<reference evidence="5 6" key="1">
    <citation type="submission" date="2019-02" db="EMBL/GenBank/DDBJ databases">
        <title>Deep-cultivation of Planctomycetes and their phenomic and genomic characterization uncovers novel biology.</title>
        <authorList>
            <person name="Wiegand S."/>
            <person name="Jogler M."/>
            <person name="Boedeker C."/>
            <person name="Pinto D."/>
            <person name="Vollmers J."/>
            <person name="Rivas-Marin E."/>
            <person name="Kohn T."/>
            <person name="Peeters S.H."/>
            <person name="Heuer A."/>
            <person name="Rast P."/>
            <person name="Oberbeckmann S."/>
            <person name="Bunk B."/>
            <person name="Jeske O."/>
            <person name="Meyerdierks A."/>
            <person name="Storesund J.E."/>
            <person name="Kallscheuer N."/>
            <person name="Luecker S."/>
            <person name="Lage O.M."/>
            <person name="Pohl T."/>
            <person name="Merkel B.J."/>
            <person name="Hornburger P."/>
            <person name="Mueller R.-W."/>
            <person name="Bruemmer F."/>
            <person name="Labrenz M."/>
            <person name="Spormann A.M."/>
            <person name="Op Den Camp H."/>
            <person name="Overmann J."/>
            <person name="Amann R."/>
            <person name="Jetten M.S.M."/>
            <person name="Mascher T."/>
            <person name="Medema M.H."/>
            <person name="Devos D.P."/>
            <person name="Kaster A.-K."/>
            <person name="Ovreas L."/>
            <person name="Rohde M."/>
            <person name="Galperin M.Y."/>
            <person name="Jogler C."/>
        </authorList>
    </citation>
    <scope>NUCLEOTIDE SEQUENCE [LARGE SCALE GENOMIC DNA]</scope>
    <source>
        <strain evidence="5 6">Pla123a</strain>
    </source>
</reference>
<evidence type="ECO:0000259" key="4">
    <source>
        <dbReference type="Pfam" id="PF17148"/>
    </source>
</evidence>
<proteinExistence type="predicted"/>
<dbReference type="RefSeq" id="WP_146590730.1">
    <property type="nucleotide sequence ID" value="NZ_SJPO01000012.1"/>
</dbReference>